<feature type="domain" description="D-glucuronyl C5-epimerase C-terminal" evidence="2">
    <location>
        <begin position="165"/>
        <end position="331"/>
    </location>
</feature>
<dbReference type="InterPro" id="IPR008928">
    <property type="entry name" value="6-hairpin_glycosidase_sf"/>
</dbReference>
<dbReference type="GO" id="GO:0015012">
    <property type="term" value="P:heparan sulfate proteoglycan biosynthetic process"/>
    <property type="evidence" value="ECO:0007669"/>
    <property type="project" value="InterPro"/>
</dbReference>
<dbReference type="Pfam" id="PF06662">
    <property type="entry name" value="C5-epim_C"/>
    <property type="match status" value="1"/>
</dbReference>
<dbReference type="Gene3D" id="1.50.10.10">
    <property type="match status" value="1"/>
</dbReference>
<evidence type="ECO:0000256" key="1">
    <source>
        <dbReference type="SAM" id="SignalP"/>
    </source>
</evidence>
<dbReference type="PANTHER" id="PTHR13174">
    <property type="entry name" value="D-GLUCURONYL C5-EPIMERASE"/>
    <property type="match status" value="1"/>
</dbReference>
<dbReference type="EMBL" id="VJXR01000001">
    <property type="protein sequence ID" value="TRW47612.1"/>
    <property type="molecule type" value="Genomic_DNA"/>
</dbReference>
<accession>A0A552WXS3</accession>
<dbReference type="AlphaFoldDB" id="A0A552WXS3"/>
<dbReference type="InterPro" id="IPR012341">
    <property type="entry name" value="6hp_glycosidase-like_sf"/>
</dbReference>
<keyword evidence="1" id="KW-0732">Signal</keyword>
<dbReference type="InterPro" id="IPR039721">
    <property type="entry name" value="C5-epimerase"/>
</dbReference>
<sequence>MRRAGLVGVLAAVALSLSGCVVLPAAGAGAAAEVSRRVELARKPPRLSTPYRTSGFLLREIEPRPYDAERRDLDLADPELEIDEDGVVVMWAGVDGKEAGKRWVHPVATAQYALHALASYHREGRAEHLRRATANAEELLAHGELRDGALWFAYGRDYVLGGIGNNVIRAPWYSGMAQGQALSLFVRMYEETGEERWRQAADRTMESFLVERDEETGLGFTLVDGGNLWFEEYAGNTEPLLVINGQNFALFGLYDYYVLTEDPRAAALFDAGATTVLDVFEDFREPGEISRYCVDGVVCEGERWQTDVYHMIHIHQLRLLGLITGESQFERDAKLLREDYFDASLALR</sequence>
<evidence type="ECO:0000313" key="3">
    <source>
        <dbReference type="EMBL" id="TRW47612.1"/>
    </source>
</evidence>
<dbReference type="RefSeq" id="WP_143416566.1">
    <property type="nucleotide sequence ID" value="NZ_VJXR01000001.1"/>
</dbReference>
<evidence type="ECO:0000259" key="2">
    <source>
        <dbReference type="Pfam" id="PF06662"/>
    </source>
</evidence>
<gene>
    <name evidence="3" type="ORF">FJ693_00445</name>
</gene>
<feature type="chain" id="PRO_5038730298" description="D-glucuronyl C5-epimerase C-terminal domain-containing protein" evidence="1">
    <location>
        <begin position="26"/>
        <end position="348"/>
    </location>
</feature>
<organism evidence="3 4">
    <name type="scientific">Georgenia yuyongxinii</name>
    <dbReference type="NCBI Taxonomy" id="2589797"/>
    <lineage>
        <taxon>Bacteria</taxon>
        <taxon>Bacillati</taxon>
        <taxon>Actinomycetota</taxon>
        <taxon>Actinomycetes</taxon>
        <taxon>Micrococcales</taxon>
        <taxon>Bogoriellaceae</taxon>
        <taxon>Georgenia</taxon>
    </lineage>
</organism>
<dbReference type="GO" id="GO:0005975">
    <property type="term" value="P:carbohydrate metabolic process"/>
    <property type="evidence" value="ECO:0007669"/>
    <property type="project" value="InterPro"/>
</dbReference>
<dbReference type="InterPro" id="IPR010598">
    <property type="entry name" value="C5-epim_C"/>
</dbReference>
<evidence type="ECO:0000313" key="4">
    <source>
        <dbReference type="Proteomes" id="UP000318693"/>
    </source>
</evidence>
<dbReference type="PANTHER" id="PTHR13174:SF3">
    <property type="entry name" value="D-GLUCURONYL C5-EPIMERASE"/>
    <property type="match status" value="1"/>
</dbReference>
<comment type="caution">
    <text evidence="3">The sequence shown here is derived from an EMBL/GenBank/DDBJ whole genome shotgun (WGS) entry which is preliminary data.</text>
</comment>
<protein>
    <recommendedName>
        <fullName evidence="2">D-glucuronyl C5-epimerase C-terminal domain-containing protein</fullName>
    </recommendedName>
</protein>
<dbReference type="SUPFAM" id="SSF48208">
    <property type="entry name" value="Six-hairpin glycosidases"/>
    <property type="match status" value="1"/>
</dbReference>
<reference evidence="3 4" key="1">
    <citation type="submission" date="2019-07" db="EMBL/GenBank/DDBJ databases">
        <title>Georgenia wutianyii sp. nov. and Georgenia *** sp. nov. isolated from plateau pika (Ochotona curzoniae) in the Qinghai-Tibet plateau of China.</title>
        <authorList>
            <person name="Tian Z."/>
        </authorList>
    </citation>
    <scope>NUCLEOTIDE SEQUENCE [LARGE SCALE GENOMIC DNA]</scope>
    <source>
        <strain evidence="3 4">Z446</strain>
    </source>
</reference>
<dbReference type="GO" id="GO:0047464">
    <property type="term" value="F:heparosan-N-sulfate-glucuronate 5-epimerase activity"/>
    <property type="evidence" value="ECO:0007669"/>
    <property type="project" value="InterPro"/>
</dbReference>
<proteinExistence type="predicted"/>
<name>A0A552WXS3_9MICO</name>
<feature type="signal peptide" evidence="1">
    <location>
        <begin position="1"/>
        <end position="25"/>
    </location>
</feature>
<dbReference type="Proteomes" id="UP000318693">
    <property type="component" value="Unassembled WGS sequence"/>
</dbReference>
<dbReference type="PROSITE" id="PS51257">
    <property type="entry name" value="PROKAR_LIPOPROTEIN"/>
    <property type="match status" value="1"/>
</dbReference>
<keyword evidence="4" id="KW-1185">Reference proteome</keyword>